<dbReference type="HOGENOM" id="CLU_3116383_0_0_9"/>
<proteinExistence type="predicted"/>
<gene>
    <name evidence="1" type="ORF">CLOLEP_03638</name>
</gene>
<accession>A7VYG0</accession>
<evidence type="ECO:0000313" key="2">
    <source>
        <dbReference type="Proteomes" id="UP000003490"/>
    </source>
</evidence>
<dbReference type="AlphaFoldDB" id="A7VYG0"/>
<reference evidence="1 2" key="2">
    <citation type="submission" date="2007-08" db="EMBL/GenBank/DDBJ databases">
        <authorList>
            <person name="Fulton L."/>
            <person name="Clifton S."/>
            <person name="Fulton B."/>
            <person name="Xu J."/>
            <person name="Minx P."/>
            <person name="Pepin K.H."/>
            <person name="Johnson M."/>
            <person name="Thiruvilangam P."/>
            <person name="Bhonagiri V."/>
            <person name="Nash W.E."/>
            <person name="Wang C."/>
            <person name="Mardis E.R."/>
            <person name="Wilson R.K."/>
        </authorList>
    </citation>
    <scope>NUCLEOTIDE SEQUENCE [LARGE SCALE GENOMIC DNA]</scope>
    <source>
        <strain evidence="1 2">DSM 753</strain>
    </source>
</reference>
<dbReference type="EMBL" id="ABCB02000021">
    <property type="protein sequence ID" value="EDO59588.1"/>
    <property type="molecule type" value="Genomic_DNA"/>
</dbReference>
<dbReference type="Proteomes" id="UP000003490">
    <property type="component" value="Unassembled WGS sequence"/>
</dbReference>
<comment type="caution">
    <text evidence="1">The sequence shown here is derived from an EMBL/GenBank/DDBJ whole genome shotgun (WGS) entry which is preliminary data.</text>
</comment>
<name>A7VYG0_9FIRM</name>
<evidence type="ECO:0000313" key="1">
    <source>
        <dbReference type="EMBL" id="EDO59588.1"/>
    </source>
</evidence>
<sequence length="50" mass="5699">MEKTVSFPKPLKNHPVVKTSGWAGGFSKSLKKRLHAARLKYCFLIRCQIP</sequence>
<reference evidence="1 2" key="1">
    <citation type="submission" date="2007-08" db="EMBL/GenBank/DDBJ databases">
        <title>Draft genome sequence of Clostridium leptum (DSM 753).</title>
        <authorList>
            <person name="Sudarsanam P."/>
            <person name="Ley R."/>
            <person name="Guruge J."/>
            <person name="Turnbaugh P.J."/>
            <person name="Mahowald M."/>
            <person name="Liep D."/>
            <person name="Gordon J."/>
        </authorList>
    </citation>
    <scope>NUCLEOTIDE SEQUENCE [LARGE SCALE GENOMIC DNA]</scope>
    <source>
        <strain evidence="1 2">DSM 753</strain>
    </source>
</reference>
<protein>
    <submittedName>
        <fullName evidence="1">Uncharacterized protein</fullName>
    </submittedName>
</protein>
<organism evidence="1 2">
    <name type="scientific">[Clostridium] leptum DSM 753</name>
    <dbReference type="NCBI Taxonomy" id="428125"/>
    <lineage>
        <taxon>Bacteria</taxon>
        <taxon>Bacillati</taxon>
        <taxon>Bacillota</taxon>
        <taxon>Clostridia</taxon>
        <taxon>Eubacteriales</taxon>
        <taxon>Oscillospiraceae</taxon>
        <taxon>Oscillospiraceae incertae sedis</taxon>
    </lineage>
</organism>